<evidence type="ECO:0000256" key="1">
    <source>
        <dbReference type="SAM" id="MobiDB-lite"/>
    </source>
</evidence>
<keyword evidence="2" id="KW-0614">Plasmid</keyword>
<gene>
    <name evidence="2" type="ORF">RGR602_PC01710</name>
</gene>
<proteinExistence type="predicted"/>
<name>A0A0B4XCI7_9HYPH</name>
<evidence type="ECO:0000313" key="2">
    <source>
        <dbReference type="EMBL" id="AJD45734.1"/>
    </source>
</evidence>
<dbReference type="Proteomes" id="UP000031368">
    <property type="component" value="Plasmid pRgalR602c"/>
</dbReference>
<evidence type="ECO:0000313" key="3">
    <source>
        <dbReference type="Proteomes" id="UP000031368"/>
    </source>
</evidence>
<geneLocation type="plasmid" evidence="2 3">
    <name>pRgalR602c</name>
</geneLocation>
<dbReference type="EMBL" id="CP006880">
    <property type="protein sequence ID" value="AJD45734.1"/>
    <property type="molecule type" value="Genomic_DNA"/>
</dbReference>
<organism evidence="2 3">
    <name type="scientific">Rhizobium gallicum bv. gallicum R602sp</name>
    <dbReference type="NCBI Taxonomy" id="1041138"/>
    <lineage>
        <taxon>Bacteria</taxon>
        <taxon>Pseudomonadati</taxon>
        <taxon>Pseudomonadota</taxon>
        <taxon>Alphaproteobacteria</taxon>
        <taxon>Hyphomicrobiales</taxon>
        <taxon>Rhizobiaceae</taxon>
        <taxon>Rhizobium/Agrobacterium group</taxon>
        <taxon>Rhizobium</taxon>
    </lineage>
</organism>
<keyword evidence="3" id="KW-1185">Reference proteome</keyword>
<dbReference type="HOGENOM" id="CLU_1685169_0_0_5"/>
<reference evidence="2 3" key="1">
    <citation type="submission" date="2013-11" db="EMBL/GenBank/DDBJ databases">
        <title>Complete genome sequence of Rhizobium gallicum bv. gallicum R602.</title>
        <authorList>
            <person name="Bustos P."/>
            <person name="Santamaria R.I."/>
            <person name="Lozano L."/>
            <person name="Acosta J.L."/>
            <person name="Ormeno-Orrillo E."/>
            <person name="Rogel M.A."/>
            <person name="Romero D."/>
            <person name="Cevallos M.A."/>
            <person name="Martinez-Romero E."/>
            <person name="Gonzalez V."/>
        </authorList>
    </citation>
    <scope>NUCLEOTIDE SEQUENCE [LARGE SCALE GENOMIC DNA]</scope>
    <source>
        <strain evidence="2 3">R602</strain>
        <plasmid evidence="2 3">pRgalR602c</plasmid>
    </source>
</reference>
<dbReference type="KEGG" id="rga:RGR602_PC01710"/>
<dbReference type="AlphaFoldDB" id="A0A0B4XCI7"/>
<protein>
    <submittedName>
        <fullName evidence="2">Uncharacterized protein</fullName>
    </submittedName>
</protein>
<feature type="region of interest" description="Disordered" evidence="1">
    <location>
        <begin position="17"/>
        <end position="37"/>
    </location>
</feature>
<sequence>MASKAAAEKAGFEPGIGLCGRVRSDQGPTSSREGAATVQLHARRAAATFRSGRLMSHGIISEIRDARKELLSLSINDREHLVRRIVDELHAVRTSDFSDSPFANSTGLDHLVARTYDTIPEIARMDDKNFGMVLDQFVELLETITSIVRLPPTVLH</sequence>
<accession>A0A0B4XCI7</accession>